<feature type="domain" description="ABC transporter" evidence="11">
    <location>
        <begin position="2"/>
        <end position="240"/>
    </location>
</feature>
<dbReference type="PROSITE" id="PS00211">
    <property type="entry name" value="ABC_TRANSPORTER_1"/>
    <property type="match status" value="1"/>
</dbReference>
<dbReference type="InterPro" id="IPR003593">
    <property type="entry name" value="AAA+_ATPase"/>
</dbReference>
<dbReference type="PANTHER" id="PTHR43553:SF23">
    <property type="entry name" value="ABC TRANSPORTER ATP-BINDING COMPONENT"/>
    <property type="match status" value="1"/>
</dbReference>
<dbReference type="InterPro" id="IPR027417">
    <property type="entry name" value="P-loop_NTPase"/>
</dbReference>
<dbReference type="GO" id="GO:0042626">
    <property type="term" value="F:ATPase-coupled transmembrane transporter activity"/>
    <property type="evidence" value="ECO:0007669"/>
    <property type="project" value="TreeGrafter"/>
</dbReference>
<dbReference type="InterPro" id="IPR015856">
    <property type="entry name" value="ABC_transpr_CbiO/EcfA_su"/>
</dbReference>
<evidence type="ECO:0000256" key="4">
    <source>
        <dbReference type="ARBA" id="ARBA00022475"/>
    </source>
</evidence>
<evidence type="ECO:0000256" key="3">
    <source>
        <dbReference type="ARBA" id="ARBA00022448"/>
    </source>
</evidence>
<dbReference type="PANTHER" id="PTHR43553">
    <property type="entry name" value="HEAVY METAL TRANSPORTER"/>
    <property type="match status" value="1"/>
</dbReference>
<dbReference type="EMBL" id="VJXW01000018">
    <property type="protein sequence ID" value="TRW23482.1"/>
    <property type="molecule type" value="Genomic_DNA"/>
</dbReference>
<keyword evidence="8" id="KW-1278">Translocase</keyword>
<comment type="subcellular location">
    <subcellularLocation>
        <location evidence="1">Cell membrane</location>
        <topology evidence="1">Peripheral membrane protein</topology>
    </subcellularLocation>
</comment>
<evidence type="ECO:0000313" key="13">
    <source>
        <dbReference type="Proteomes" id="UP000319424"/>
    </source>
</evidence>
<keyword evidence="9" id="KW-0472">Membrane</keyword>
<dbReference type="GO" id="GO:0016887">
    <property type="term" value="F:ATP hydrolysis activity"/>
    <property type="evidence" value="ECO:0007669"/>
    <property type="project" value="InterPro"/>
</dbReference>
<dbReference type="Proteomes" id="UP000319424">
    <property type="component" value="Unassembled WGS sequence"/>
</dbReference>
<dbReference type="InterPro" id="IPR050095">
    <property type="entry name" value="ECF_ABC_transporter_ATP-bd"/>
</dbReference>
<evidence type="ECO:0000256" key="5">
    <source>
        <dbReference type="ARBA" id="ARBA00022737"/>
    </source>
</evidence>
<dbReference type="InterPro" id="IPR017871">
    <property type="entry name" value="ABC_transporter-like_CS"/>
</dbReference>
<dbReference type="GO" id="GO:0005524">
    <property type="term" value="F:ATP binding"/>
    <property type="evidence" value="ECO:0007669"/>
    <property type="project" value="UniProtKB-KW"/>
</dbReference>
<comment type="similarity">
    <text evidence="2">Belongs to the ABC transporter superfamily.</text>
</comment>
<dbReference type="SUPFAM" id="SSF52540">
    <property type="entry name" value="P-loop containing nucleoside triphosphate hydrolases"/>
    <property type="match status" value="2"/>
</dbReference>
<evidence type="ECO:0000256" key="2">
    <source>
        <dbReference type="ARBA" id="ARBA00005417"/>
    </source>
</evidence>
<dbReference type="PROSITE" id="PS50893">
    <property type="entry name" value="ABC_TRANSPORTER_2"/>
    <property type="match status" value="2"/>
</dbReference>
<dbReference type="OrthoDB" id="501320at2"/>
<evidence type="ECO:0000256" key="10">
    <source>
        <dbReference type="ARBA" id="ARBA00025157"/>
    </source>
</evidence>
<keyword evidence="7 12" id="KW-0067">ATP-binding</keyword>
<dbReference type="GO" id="GO:0043190">
    <property type="term" value="C:ATP-binding cassette (ABC) transporter complex"/>
    <property type="evidence" value="ECO:0007669"/>
    <property type="project" value="TreeGrafter"/>
</dbReference>
<gene>
    <name evidence="12" type="ORF">FL857_09985</name>
</gene>
<dbReference type="SMART" id="SM00382">
    <property type="entry name" value="AAA"/>
    <property type="match status" value="2"/>
</dbReference>
<dbReference type="Gene3D" id="3.40.50.300">
    <property type="entry name" value="P-loop containing nucleotide triphosphate hydrolases"/>
    <property type="match status" value="2"/>
</dbReference>
<dbReference type="Pfam" id="PF00005">
    <property type="entry name" value="ABC_tran"/>
    <property type="match status" value="2"/>
</dbReference>
<evidence type="ECO:0000256" key="7">
    <source>
        <dbReference type="ARBA" id="ARBA00022840"/>
    </source>
</evidence>
<sequence length="466" mass="51750">MIDLKNVSFRYSDSNHGVTNINLTIKAGECVVITGKSGCGKTTMTRLVNGLAPKYYKGTKTGNIQIAGKNIETIPVYDIGRAVGSIFQDPQRQFFSSELEGEIAFGCENYGFLKSDIQERTKEAIHKMRLESIGNVSLDLLSSGEKQRTAIASVYALHPQIFVFDEPTANLDKGGIAQMKNILVELKQAGHTLLIAEHRINWIGELADRYLYMEDGQIQGQYSYLELSTMNERERIAKGLRCFSNTPFAKIPAPSRTDNIAIRAENISLKKSKKQILKNVNVFVNEKRITAITGSNGAGKTSLALILSGLEKLKEGSIYLYGEKARYRKLRTNIYYCSNDTGTQFFTESVSKELLLGSKHSAENLEAAKKLLKNMHLYDYKDSHPTSLSGGQKQRLAVCCALLSGEKILILDEPTSGLDAENMCLIAEALKTAVKQGKTILVITHDEEFIAACCEYRINMDKILKN</sequence>
<name>A0A552UZ58_9FIRM</name>
<dbReference type="RefSeq" id="WP_144398696.1">
    <property type="nucleotide sequence ID" value="NZ_VJXW01000018.1"/>
</dbReference>
<proteinExistence type="inferred from homology"/>
<dbReference type="CDD" id="cd03225">
    <property type="entry name" value="ABC_cobalt_CbiO_domain1"/>
    <property type="match status" value="1"/>
</dbReference>
<dbReference type="AlphaFoldDB" id="A0A552UZ58"/>
<keyword evidence="6" id="KW-0547">Nucleotide-binding</keyword>
<keyword evidence="4" id="KW-1003">Cell membrane</keyword>
<reference evidence="12 13" key="1">
    <citation type="submission" date="2019-07" db="EMBL/GenBank/DDBJ databases">
        <title>Criibacterium bergeronii gen. nov., sp. nov. isolated from human clinical samples.</title>
        <authorList>
            <person name="Maheux A.F."/>
            <person name="Boudreau D.K."/>
            <person name="Berube E."/>
            <person name="Brodeur S."/>
            <person name="Bernard K.A."/>
            <person name="Abed J.Y."/>
            <person name="Ducrey E."/>
            <person name="Guay E.F."/>
            <person name="Raymond F."/>
            <person name="Corbeil J."/>
            <person name="Domingo M.-C."/>
            <person name="Roy P.H."/>
            <person name="Boissinot M."/>
            <person name="Tocheva E.I."/>
            <person name="Omar R.F."/>
        </authorList>
    </citation>
    <scope>NUCLEOTIDE SEQUENCE [LARGE SCALE GENOMIC DNA]</scope>
    <source>
        <strain evidence="12 13">CCRI-24246</strain>
    </source>
</reference>
<comment type="function">
    <text evidence="10">Probably part of an ABC transporter complex. Responsible for energy coupling to the transport system.</text>
</comment>
<evidence type="ECO:0000256" key="8">
    <source>
        <dbReference type="ARBA" id="ARBA00022967"/>
    </source>
</evidence>
<evidence type="ECO:0000256" key="1">
    <source>
        <dbReference type="ARBA" id="ARBA00004202"/>
    </source>
</evidence>
<comment type="caution">
    <text evidence="12">The sequence shown here is derived from an EMBL/GenBank/DDBJ whole genome shotgun (WGS) entry which is preliminary data.</text>
</comment>
<evidence type="ECO:0000256" key="6">
    <source>
        <dbReference type="ARBA" id="ARBA00022741"/>
    </source>
</evidence>
<dbReference type="CDD" id="cd03226">
    <property type="entry name" value="ABC_cobalt_CbiO_domain2"/>
    <property type="match status" value="1"/>
</dbReference>
<organism evidence="12 13">
    <name type="scientific">Criibacterium bergeronii</name>
    <dbReference type="NCBI Taxonomy" id="1871336"/>
    <lineage>
        <taxon>Bacteria</taxon>
        <taxon>Bacillati</taxon>
        <taxon>Bacillota</taxon>
        <taxon>Clostridia</taxon>
        <taxon>Peptostreptococcales</taxon>
        <taxon>Filifactoraceae</taxon>
        <taxon>Criibacterium</taxon>
    </lineage>
</organism>
<accession>A0A552UZ58</accession>
<keyword evidence="5" id="KW-0677">Repeat</keyword>
<dbReference type="InterPro" id="IPR003439">
    <property type="entry name" value="ABC_transporter-like_ATP-bd"/>
</dbReference>
<evidence type="ECO:0000259" key="11">
    <source>
        <dbReference type="PROSITE" id="PS50893"/>
    </source>
</evidence>
<keyword evidence="3" id="KW-0813">Transport</keyword>
<evidence type="ECO:0000256" key="9">
    <source>
        <dbReference type="ARBA" id="ARBA00023136"/>
    </source>
</evidence>
<feature type="domain" description="ABC transporter" evidence="11">
    <location>
        <begin position="262"/>
        <end position="466"/>
    </location>
</feature>
<protein>
    <submittedName>
        <fullName evidence="12">Energy-coupling factor ABC transporter ATP-binding protein</fullName>
    </submittedName>
</protein>
<evidence type="ECO:0000313" key="12">
    <source>
        <dbReference type="EMBL" id="TRW23482.1"/>
    </source>
</evidence>